<dbReference type="Pfam" id="PF24241">
    <property type="entry name" value="Deam_C"/>
    <property type="match status" value="1"/>
</dbReference>
<comment type="similarity">
    <text evidence="5">In the N-terminal section; belongs to the CdiA toxin family.</text>
</comment>
<dbReference type="Pfam" id="PF13332">
    <property type="entry name" value="Fil_haemagg_2"/>
    <property type="match status" value="3"/>
</dbReference>
<feature type="domain" description="VENN motif-containing" evidence="7">
    <location>
        <begin position="1945"/>
        <end position="1995"/>
    </location>
</feature>
<comment type="subcellular location">
    <subcellularLocation>
        <location evidence="1">Target cell</location>
        <location evidence="1">Target cell cytoplasm</location>
    </subcellularLocation>
</comment>
<evidence type="ECO:0000259" key="8">
    <source>
        <dbReference type="Pfam" id="PF24241"/>
    </source>
</evidence>
<evidence type="ECO:0000256" key="4">
    <source>
        <dbReference type="ARBA" id="ARBA00023026"/>
    </source>
</evidence>
<evidence type="ECO:0000313" key="10">
    <source>
        <dbReference type="Proteomes" id="UP001231859"/>
    </source>
</evidence>
<dbReference type="Proteomes" id="UP001231859">
    <property type="component" value="Chromosome"/>
</dbReference>
<keyword evidence="3" id="KW-1266">Target cell cytoplasm</keyword>
<evidence type="ECO:0000259" key="7">
    <source>
        <dbReference type="Pfam" id="PF04829"/>
    </source>
</evidence>
<evidence type="ECO:0000256" key="3">
    <source>
        <dbReference type="ARBA" id="ARBA00022913"/>
    </source>
</evidence>
<feature type="region of interest" description="Disordered" evidence="6">
    <location>
        <begin position="1423"/>
        <end position="1447"/>
    </location>
</feature>
<name>A0ABY8P2W0_9GAMM</name>
<dbReference type="InterPro" id="IPR057580">
    <property type="entry name" value="Deam_C"/>
</dbReference>
<feature type="compositionally biased region" description="Polar residues" evidence="6">
    <location>
        <begin position="1430"/>
        <end position="1447"/>
    </location>
</feature>
<dbReference type="NCBIfam" id="TIGR01731">
    <property type="entry name" value="fil_hemag_20aa"/>
    <property type="match status" value="7"/>
</dbReference>
<keyword evidence="2" id="KW-0800">Toxin</keyword>
<dbReference type="InterPro" id="IPR025157">
    <property type="entry name" value="Hemagglutinin_rpt"/>
</dbReference>
<evidence type="ECO:0000256" key="6">
    <source>
        <dbReference type="SAM" id="MobiDB-lite"/>
    </source>
</evidence>
<protein>
    <submittedName>
        <fullName evidence="9">Hemagglutinin repeat-containing protein</fullName>
    </submittedName>
</protein>
<keyword evidence="4" id="KW-0843">Virulence</keyword>
<evidence type="ECO:0000313" key="9">
    <source>
        <dbReference type="EMBL" id="WGO83817.1"/>
    </source>
</evidence>
<proteinExistence type="inferred from homology"/>
<feature type="domain" description="Putative cytidine deaminase C-terminal" evidence="8">
    <location>
        <begin position="2208"/>
        <end position="2346"/>
    </location>
</feature>
<dbReference type="InterPro" id="IPR006914">
    <property type="entry name" value="VENN_dom"/>
</dbReference>
<organism evidence="9 10">
    <name type="scientific">Arsenophonus apicola</name>
    <dbReference type="NCBI Taxonomy" id="2879119"/>
    <lineage>
        <taxon>Bacteria</taxon>
        <taxon>Pseudomonadati</taxon>
        <taxon>Pseudomonadota</taxon>
        <taxon>Gammaproteobacteria</taxon>
        <taxon>Enterobacterales</taxon>
        <taxon>Morganellaceae</taxon>
        <taxon>Arsenophonus</taxon>
    </lineage>
</organism>
<sequence length="2346" mass="249700">MDAKIGELQNVQGRIQAAKKLQLNSHGQLINNNHSQATGGILSGGSLSLESGKLSNQHGQIQGAQTTKLMTLPLDNQQGQIFSANAFSIDTQQQPLLNQKGILEGKGQVELKLGDFINSQAITQGKGGLKIDALRIDNQNGTLLSQSIMNINGLALNNSQGLLKSQQNTALSIRHNIDNQQGQILSAADLTIHGQAINNIKGVIQGLNYVALWAQTQIDNSQGWLKANKKLLISSQKITNLATAQAGKGIEGQQISLDSDSLHNQGGVVRAAQTLDAIIRQQLDNSQGMLSVGSQLNISDDDNGQKLRLANQQGVMVSDGSATIIANQLAGAGKLSVQKELSLSLSQWFENQGYIQAGERLVANFKQGFSNHGLLSSLGDLLLTSPMVINNLSGEINGQRSHISVSGNMRNSGLIDGGLTHISAQSLDNIGSGRIYGDLLALAVWRLINDKQADKSAVIAGRNAVNIAVGDLLNRDHALIYSEGNLVIGQALDDQLQATGRAQSVKNHSANIEAAGDLILATERLENKDIHLQLSDQPLEVSREHFNWFDFGNGRRYKIAPRNGNQTRHAINDDGTLNLDVGIDYESSNRWRMFENGNWTKYFYEYDYQRITYKTQLINRDPALITSGKHLTLDGQQLNNENSQVVAGQNLILTGEELNNQETQGVLRITEKGDTIYRYKGGGKWKTRSNHSQYQGVNSEQSLSFNLIEVTEQAGEINKPQLDAAKVNKLTEQTDATADADLAPHFVANIAQQALKDQPNRPLDLPAQQTAVIQLPAISGKVDFTTDKSVDSSPTILASVIKTIEPNIKLPDNSLFKLTPDSDSQYLIETDPRFTHHKKWLSSIEVVTHAQLHKRLADGYYEQRLVREQLMELTGQRRLANYQSDEQQYRALLTSGVAYGERYNLTPGIALSPAQMANLTSDMVWMVNKEVLLPDGRIEKVSVPQLYVRARQGDLNGNGALLAGGNVSANITAKLLNSGEIASRQLTDLQSETIHHSGHMQAKTVQLKALKDIQNLGGQIGAADRVSLAAGGDIRSETAQLGDGQSSWLDRPASIYVTGDNGQLTLKARQGIKLTASQIANLGTGGKTDIQAGQNIQLATRNVRAAFDYTRNSNNYYRGENATEIGTHIQTQGDLALSAGQDLSARAANLSSGGALSFNIGRDIHITSGVASSDYAKHSKHTDKGFLSSTTTERHHQLTESRAISSRFSGHSINATAGNEINIHAGNLFGTNSVTLKAAEQLNVTTSDETLHETHISKTHNSGLMSTDGLGFTLGTNRQKITHDTDSTQKKGSVIGSMAGDVTLTAGGTANIHGGDVIAAKDINVTGSDVNITAAENSRTDITTVESKSSGLTVSLGGAAGSMLDGMAQTAKSAKQEDDSQLAALKGIKAGLQGVQAHQAGELAGLKEGGSAADAFGVNVSYGSSSSKSTTNTEQHTASGSSLSAGDNITLTATGKKADSQGNLTVQGSQVDAGKDINLTAKNDINLTSATNTQTVDGKNESKGGSIGAGISTGGWNVNVSVNKGSGFEKGNSQFYTDTEVTAGKQLTLSSGKDTTLIGAHASGETVKANVGGDLTLSSQQVTDKYDSKQQGGSLSGSIGTGLNTTASVNANKTEMHSDYQSVDKQTGINAGKGGFDITVGNHTQLDGAVISSTAEADKNTLDTGTLGFWDLKNKAEYKVDSQSGGFSTGGSPFADQLAGNAAGSLLTNANNKGKDSNTTHSAVSAGDIVIRDKANQKQDINGLSRDTDNAHEKLNTIFDKEKEQKRIEKTQLVGELGKQITDITVTDERIKASKKERENFDKTPVTDDERKKAIDSIKDPNLKGDETAIRDAVLNDRIEKSVQASEWGVGGDKRRIVESGTALIQGLVNGDVNKAIANASAPYIANQIGQHIGEDNKAGRLAAHGIANVALALAKNENAGAQSLGAMTAEAVGMLSVALYKKQVSQLTEDEKSTVSAFATLAAGIAGGLIGGDSQSAVNSAQAGKVSSENNFLSATKNKKLMKALDDQKEGKNLLQASQNIVYLTNEDRASNVLLEQYRNGQLNENQKQDLATQLNQYGYELQTVYGFSETEATAAIQNLVNGGAFVAAYADAKAYNEALSYLKMYSVQSGQAAVGTDALVALPGVPGSIIRNTLIAGGSYQTGTGIGQVIDGHYTEGGINIGLGSLAVFGGIAGNKVVEKPTGGIVAPETIIVQESSKVLDKKIHTSIPKVEAELIDKETGKVFKDTNQGSRPDYFLGDKSRPTLINDRIEAKIEKNPSKYLPNGNMASAHAEVATIQQAFEDGITVGRDMDMRVTKEPVCGYCRGDIAAMADKAGLRSLTVYEESTGKKLYWNPGMKSLKEKK</sequence>
<dbReference type="RefSeq" id="WP_280938847.1">
    <property type="nucleotide sequence ID" value="NZ_CP123759.1"/>
</dbReference>
<reference evidence="9 10" key="1">
    <citation type="submission" date="2023-04" db="EMBL/GenBank/DDBJ databases">
        <title>Genome dynamics across the evolutionary transition to endosymbiosis.</title>
        <authorList>
            <person name="Siozios S."/>
            <person name="Nadal-Jimenez P."/>
            <person name="Azagi T."/>
            <person name="Sprong H."/>
            <person name="Frost C.L."/>
            <person name="Parratt S.R."/>
            <person name="Taylor G."/>
            <person name="Brettell L."/>
            <person name="Lew K.C."/>
            <person name="Croft L."/>
            <person name="King K.C."/>
            <person name="Brockhurst M.A."/>
            <person name="Hypsa V."/>
            <person name="Novakova E."/>
            <person name="Darby A.C."/>
            <person name="Hurst G.D.D."/>
        </authorList>
    </citation>
    <scope>NUCLEOTIDE SEQUENCE [LARGE SCALE GENOMIC DNA]</scope>
    <source>
        <strain evidence="10">aApi_AU</strain>
    </source>
</reference>
<evidence type="ECO:0000256" key="5">
    <source>
        <dbReference type="ARBA" id="ARBA00024043"/>
    </source>
</evidence>
<keyword evidence="10" id="KW-1185">Reference proteome</keyword>
<evidence type="ECO:0000256" key="1">
    <source>
        <dbReference type="ARBA" id="ARBA00004219"/>
    </source>
</evidence>
<evidence type="ECO:0000256" key="2">
    <source>
        <dbReference type="ARBA" id="ARBA00022656"/>
    </source>
</evidence>
<dbReference type="InterPro" id="IPR010069">
    <property type="entry name" value="CdiA_FHA1_rpt"/>
</dbReference>
<dbReference type="Pfam" id="PF04829">
    <property type="entry name" value="PT-VENN"/>
    <property type="match status" value="1"/>
</dbReference>
<accession>A0ABY8P2W0</accession>
<gene>
    <name evidence="9" type="ORF">QG404_02545</name>
</gene>
<dbReference type="EMBL" id="CP123759">
    <property type="protein sequence ID" value="WGO83817.1"/>
    <property type="molecule type" value="Genomic_DNA"/>
</dbReference>